<organism evidence="1">
    <name type="scientific">marine sediment metagenome</name>
    <dbReference type="NCBI Taxonomy" id="412755"/>
    <lineage>
        <taxon>unclassified sequences</taxon>
        <taxon>metagenomes</taxon>
        <taxon>ecological metagenomes</taxon>
    </lineage>
</organism>
<accession>X0X861</accession>
<evidence type="ECO:0000313" key="1">
    <source>
        <dbReference type="EMBL" id="GAG32843.1"/>
    </source>
</evidence>
<reference evidence="1" key="1">
    <citation type="journal article" date="2014" name="Front. Microbiol.">
        <title>High frequency of phylogenetically diverse reductive dehalogenase-homologous genes in deep subseafloor sedimentary metagenomes.</title>
        <authorList>
            <person name="Kawai M."/>
            <person name="Futagami T."/>
            <person name="Toyoda A."/>
            <person name="Takaki Y."/>
            <person name="Nishi S."/>
            <person name="Hori S."/>
            <person name="Arai W."/>
            <person name="Tsubouchi T."/>
            <person name="Morono Y."/>
            <person name="Uchiyama I."/>
            <person name="Ito T."/>
            <person name="Fujiyama A."/>
            <person name="Inagaki F."/>
            <person name="Takami H."/>
        </authorList>
    </citation>
    <scope>NUCLEOTIDE SEQUENCE</scope>
    <source>
        <strain evidence="1">Expedition CK06-06</strain>
    </source>
</reference>
<feature type="non-terminal residue" evidence="1">
    <location>
        <position position="1"/>
    </location>
</feature>
<proteinExistence type="predicted"/>
<sequence length="65" mass="7913">TGFFYDTLNPFFNLVYDVNGPTTIIGGFWYMPGDHWQWSIAYQQYNEQGIFRYQDQVTFSMRYEF</sequence>
<dbReference type="EMBL" id="BARS01049428">
    <property type="protein sequence ID" value="GAG32843.1"/>
    <property type="molecule type" value="Genomic_DNA"/>
</dbReference>
<protein>
    <submittedName>
        <fullName evidence="1">Uncharacterized protein</fullName>
    </submittedName>
</protein>
<comment type="caution">
    <text evidence="1">The sequence shown here is derived from an EMBL/GenBank/DDBJ whole genome shotgun (WGS) entry which is preliminary data.</text>
</comment>
<dbReference type="AlphaFoldDB" id="X0X861"/>
<name>X0X861_9ZZZZ</name>
<gene>
    <name evidence="1" type="ORF">S01H1_73932</name>
</gene>